<proteinExistence type="predicted"/>
<comment type="caution">
    <text evidence="2">The sequence shown here is derived from an EMBL/GenBank/DDBJ whole genome shotgun (WGS) entry which is preliminary data.</text>
</comment>
<reference evidence="2 3" key="1">
    <citation type="submission" date="2024-05" db="EMBL/GenBank/DDBJ databases">
        <title>Genetic variation in Jamaican populations of the coffee berry borer (Hypothenemus hampei).</title>
        <authorList>
            <person name="Errbii M."/>
            <person name="Myrie A."/>
        </authorList>
    </citation>
    <scope>NUCLEOTIDE SEQUENCE [LARGE SCALE GENOMIC DNA]</scope>
    <source>
        <strain evidence="2">JA-Hopewell-2020-01-JO</strain>
        <tissue evidence="2">Whole body</tissue>
    </source>
</reference>
<dbReference type="InterPro" id="IPR048367">
    <property type="entry name" value="TNP-like_RNaseH_C"/>
</dbReference>
<gene>
    <name evidence="2" type="ORF">ABEB36_007949</name>
</gene>
<keyword evidence="3" id="KW-1185">Reference proteome</keyword>
<accession>A0ABD1EWQ0</accession>
<dbReference type="EMBL" id="JBDJPC010000005">
    <property type="protein sequence ID" value="KAL1502871.1"/>
    <property type="molecule type" value="Genomic_DNA"/>
</dbReference>
<evidence type="ECO:0000313" key="2">
    <source>
        <dbReference type="EMBL" id="KAL1502871.1"/>
    </source>
</evidence>
<dbReference type="Proteomes" id="UP001566132">
    <property type="component" value="Unassembled WGS sequence"/>
</dbReference>
<dbReference type="AlphaFoldDB" id="A0ABD1EWQ0"/>
<dbReference type="Pfam" id="PF21789">
    <property type="entry name" value="TNP-like_RNaseH_C"/>
    <property type="match status" value="1"/>
</dbReference>
<evidence type="ECO:0000259" key="1">
    <source>
        <dbReference type="Pfam" id="PF21789"/>
    </source>
</evidence>
<protein>
    <recommendedName>
        <fullName evidence="1">Transposable element P transposase-like RNase H C-terminal domain-containing protein</fullName>
    </recommendedName>
</protein>
<feature type="domain" description="Transposable element P transposase-like RNase H C-terminal" evidence="1">
    <location>
        <begin position="5"/>
        <end position="36"/>
    </location>
</feature>
<name>A0ABD1EWQ0_HYPHA</name>
<sequence>MTRRVNQDCLENYFGSIRQQSGNCVNPTPIQFERAYQKLFCQNYFHSENTNCANDFSHLLTKCKDLNSINVTSEYDEETLPTNILSINECDYRNEPLLAQNAFSYVVYILINDFMISSNIT</sequence>
<organism evidence="2 3">
    <name type="scientific">Hypothenemus hampei</name>
    <name type="common">Coffee berry borer</name>
    <dbReference type="NCBI Taxonomy" id="57062"/>
    <lineage>
        <taxon>Eukaryota</taxon>
        <taxon>Metazoa</taxon>
        <taxon>Ecdysozoa</taxon>
        <taxon>Arthropoda</taxon>
        <taxon>Hexapoda</taxon>
        <taxon>Insecta</taxon>
        <taxon>Pterygota</taxon>
        <taxon>Neoptera</taxon>
        <taxon>Endopterygota</taxon>
        <taxon>Coleoptera</taxon>
        <taxon>Polyphaga</taxon>
        <taxon>Cucujiformia</taxon>
        <taxon>Curculionidae</taxon>
        <taxon>Scolytinae</taxon>
        <taxon>Hypothenemus</taxon>
    </lineage>
</organism>
<evidence type="ECO:0000313" key="3">
    <source>
        <dbReference type="Proteomes" id="UP001566132"/>
    </source>
</evidence>